<reference evidence="4" key="1">
    <citation type="submission" date="2022-11" db="EMBL/GenBank/DDBJ databases">
        <title>Centuries of genome instability and evolution in soft-shell clam transmissible cancer (bioRxiv).</title>
        <authorList>
            <person name="Hart S.F.M."/>
            <person name="Yonemitsu M.A."/>
            <person name="Giersch R.M."/>
            <person name="Beal B.F."/>
            <person name="Arriagada G."/>
            <person name="Davis B.W."/>
            <person name="Ostrander E.A."/>
            <person name="Goff S.P."/>
            <person name="Metzger M.J."/>
        </authorList>
    </citation>
    <scope>NUCLEOTIDE SEQUENCE</scope>
    <source>
        <strain evidence="4">MELC-2E11</strain>
        <tissue evidence="4">Siphon/mantle</tissue>
    </source>
</reference>
<proteinExistence type="predicted"/>
<organism evidence="4 5">
    <name type="scientific">Mya arenaria</name>
    <name type="common">Soft-shell clam</name>
    <dbReference type="NCBI Taxonomy" id="6604"/>
    <lineage>
        <taxon>Eukaryota</taxon>
        <taxon>Metazoa</taxon>
        <taxon>Spiralia</taxon>
        <taxon>Lophotrochozoa</taxon>
        <taxon>Mollusca</taxon>
        <taxon>Bivalvia</taxon>
        <taxon>Autobranchia</taxon>
        <taxon>Heteroconchia</taxon>
        <taxon>Euheterodonta</taxon>
        <taxon>Imparidentia</taxon>
        <taxon>Neoheterodontei</taxon>
        <taxon>Myida</taxon>
        <taxon>Myoidea</taxon>
        <taxon>Myidae</taxon>
        <taxon>Mya</taxon>
    </lineage>
</organism>
<feature type="region of interest" description="Disordered" evidence="3">
    <location>
        <begin position="1192"/>
        <end position="1219"/>
    </location>
</feature>
<evidence type="ECO:0000256" key="2">
    <source>
        <dbReference type="SAM" id="Coils"/>
    </source>
</evidence>
<feature type="compositionally biased region" description="Basic and acidic residues" evidence="3">
    <location>
        <begin position="386"/>
        <end position="399"/>
    </location>
</feature>
<feature type="coiled-coil region" evidence="2">
    <location>
        <begin position="1311"/>
        <end position="1549"/>
    </location>
</feature>
<feature type="compositionally biased region" description="Pro residues" evidence="3">
    <location>
        <begin position="1660"/>
        <end position="1677"/>
    </location>
</feature>
<feature type="region of interest" description="Disordered" evidence="3">
    <location>
        <begin position="720"/>
        <end position="793"/>
    </location>
</feature>
<dbReference type="PANTHER" id="PTHR23158:SF33">
    <property type="entry name" value="TRANSPORT AND GOLGI ORGANIZATION PROTEIN 1"/>
    <property type="match status" value="1"/>
</dbReference>
<feature type="compositionally biased region" description="Basic and acidic residues" evidence="3">
    <location>
        <begin position="134"/>
        <end position="144"/>
    </location>
</feature>
<feature type="compositionally biased region" description="Basic and acidic residues" evidence="3">
    <location>
        <begin position="850"/>
        <end position="870"/>
    </location>
</feature>
<feature type="compositionally biased region" description="Acidic residues" evidence="3">
    <location>
        <begin position="204"/>
        <end position="216"/>
    </location>
</feature>
<feature type="compositionally biased region" description="Basic and acidic residues" evidence="3">
    <location>
        <begin position="1729"/>
        <end position="1741"/>
    </location>
</feature>
<evidence type="ECO:0000256" key="1">
    <source>
        <dbReference type="ARBA" id="ARBA00023054"/>
    </source>
</evidence>
<feature type="compositionally biased region" description="Basic and acidic residues" evidence="3">
    <location>
        <begin position="417"/>
        <end position="433"/>
    </location>
</feature>
<feature type="compositionally biased region" description="Basic and acidic residues" evidence="3">
    <location>
        <begin position="1679"/>
        <end position="1688"/>
    </location>
</feature>
<keyword evidence="5" id="KW-1185">Reference proteome</keyword>
<feature type="compositionally biased region" description="Pro residues" evidence="3">
    <location>
        <begin position="1707"/>
        <end position="1728"/>
    </location>
</feature>
<feature type="compositionally biased region" description="Basic and acidic residues" evidence="3">
    <location>
        <begin position="74"/>
        <end position="86"/>
    </location>
</feature>
<keyword evidence="1 2" id="KW-0175">Coiled coil</keyword>
<feature type="compositionally biased region" description="Basic and acidic residues" evidence="3">
    <location>
        <begin position="291"/>
        <end position="307"/>
    </location>
</feature>
<dbReference type="PANTHER" id="PTHR23158">
    <property type="entry name" value="MELANOMA INHIBITORY ACTIVITY-RELATED"/>
    <property type="match status" value="1"/>
</dbReference>
<feature type="compositionally biased region" description="Basic and acidic residues" evidence="3">
    <location>
        <begin position="314"/>
        <end position="344"/>
    </location>
</feature>
<feature type="region of interest" description="Disordered" evidence="3">
    <location>
        <begin position="1"/>
        <end position="353"/>
    </location>
</feature>
<feature type="region of interest" description="Disordered" evidence="3">
    <location>
        <begin position="386"/>
        <end position="446"/>
    </location>
</feature>
<feature type="coiled-coil region" evidence="2">
    <location>
        <begin position="1582"/>
        <end position="1643"/>
    </location>
</feature>
<feature type="region of interest" description="Disordered" evidence="3">
    <location>
        <begin position="918"/>
        <end position="953"/>
    </location>
</feature>
<gene>
    <name evidence="4" type="ORF">MAR_001319</name>
</gene>
<feature type="region of interest" description="Disordered" evidence="3">
    <location>
        <begin position="812"/>
        <end position="871"/>
    </location>
</feature>
<evidence type="ECO:0000256" key="3">
    <source>
        <dbReference type="SAM" id="MobiDB-lite"/>
    </source>
</evidence>
<dbReference type="InterPro" id="IPR051500">
    <property type="entry name" value="cTAGE_MIA/OTOR"/>
</dbReference>
<dbReference type="Proteomes" id="UP001164746">
    <property type="component" value="Chromosome 11"/>
</dbReference>
<evidence type="ECO:0000313" key="4">
    <source>
        <dbReference type="EMBL" id="WAR19481.1"/>
    </source>
</evidence>
<feature type="compositionally biased region" description="Polar residues" evidence="3">
    <location>
        <begin position="87"/>
        <end position="102"/>
    </location>
</feature>
<feature type="compositionally biased region" description="Acidic residues" evidence="3">
    <location>
        <begin position="245"/>
        <end position="258"/>
    </location>
</feature>
<feature type="compositionally biased region" description="Basic and acidic residues" evidence="3">
    <location>
        <begin position="943"/>
        <end position="953"/>
    </location>
</feature>
<feature type="region of interest" description="Disordered" evidence="3">
    <location>
        <begin position="1644"/>
        <end position="1765"/>
    </location>
</feature>
<feature type="compositionally biased region" description="Basic and acidic residues" evidence="3">
    <location>
        <begin position="259"/>
        <end position="284"/>
    </location>
</feature>
<feature type="compositionally biased region" description="Polar residues" evidence="3">
    <location>
        <begin position="400"/>
        <end position="414"/>
    </location>
</feature>
<feature type="compositionally biased region" description="Basic and acidic residues" evidence="3">
    <location>
        <begin position="814"/>
        <end position="837"/>
    </location>
</feature>
<sequence length="1765" mass="197902">MLRRYQTYDYAQTDTVKPHVPIEDRIMGRTASHESKPTRQPPPNQEPSAGDQPPSGREPETVPVVKQAMDAIETETRGTEAAKETGQDVQQAQADQRNTNTQDVREEAQGDETERDETEVDETEINEETDISEEEKSNDKKNDDIDQNVPADNTEVDETEIEDETDISEDETEMDEVEQEPEDQKPHDMREEHKPVPTPNDKVPDEDSTEVDDTDLDSSTTKEKLSENPDEKSEGMPEIKADTIVNEDDSTEVDGADLENDRTEVEGNAEETQKNIESAEKNAEGVEAEDGIAKETNGEKTTEKPPAEDGATVQEKKHDGGDKAEGDTVGVKSDETEVPGKEEEGGSILGSMFGAGKVEDVTNNAETIQDEENDVNEPNVNMVVSHDSDVVKSETKIEQSDSNAGSQHSEQLNEVGNEDKQKERASFEQKDRTMQSAPDNDEHEYHIGDTDTFEAKELLDKQQVIENIPQVDAREVNLSDEKEDEDTRMHRDHTREGNIDISSMLYSHVDSTLSVTDQNAAMGNIKGMDKHVEPVEVNTESSTETKSLNLHDMIRPTPVLDINSESTNTHPLDETNMDLLAAIAPNTATDLSIVDETNAGPDSVYKSQVSSELKKQSVSSETFIPGTTEFSSIQPTKPFPNTDQTLSYTTMKTVMDTEPLVGLTNKNVASKLENTDDTDFNEFELAAKAQHSSSHLHNHNNLLHDLLAAKMEEEEFEMAEGWAASMEKGESRSLYDNNEDSEIEDSLYDEIIDGTDSTNRSKENVQKSEEHVDKPNSEKDQKTTNEDKVADPLDTAARESVLARARAFFGSKPAEVEKEEKTEDIQQAEPEKVKEISGTENIDQEPVDVTSKREDGRNEQTPEELDKKEDIIDEGILGKFEKAFEAMSEEKEKAKSDKEKAETDQVLKKFEKAFEAMAKDKTDPSDDDESLKFVNEQGEIDDEQIHKRGETVEEMEIKEPVQKEVVSELPNENDESIADILSDTVIETGSLETQTENTDSTMIDATSSSEFIETQEVEIHSETISSEQTEGILDTTSTPAVESQSTVTDSLTATGTFKDVPTKTADTLYPTQTLSETAQTLGTSFEFHSMASEGEQTVPIETGKVIMETELQQNNETVDSHIVQDQVQPSLDQDAYKTDLYLSRKPLSTGVTESTETTTDSVNQNTDQNNNDPNQKNMMENVMDYFKESTTQPMPDYEIAPPTDTPPTDDPYSSEHMLSRKVPDPALEEEDENKPGVDVVKTLEQTLKALIDILPGSMQSMLEEEPLGLSPPLTLLVSMLSTCVLGVLTCVGCLCTGGKTRLEKKDPLVVIRSLEEKLFIATKEKENLEDEVQLKEQKQQVSMLHQEITDNKHMISELEQECAQKSGEVEAYATDVEHLEHRANEADLALKKAFTSLSEKGEELMKATQLVESLTEQVRRLETRKQQLEDESTDWSEKVKELSEQVEQSSVETRRMQEDLAFKENELEVLRDCFLQMMDVSRVNASLRAVEEERDVLNNKLAIEIESRQEMEDQMQSLKRKLEGGQTDKMKAERQCQEAQTKLEVLSKYFREKETELTRQLGEQEVLKNQNISKLQSSDSFTQELSQEKELYRQQVDDLKTEITKAERDFRSQLATRAAERELKESRHECGMLRQKLTDLERKLMQGPPPGLIRPITHRPMPPPGMLNGPRPPPPGERPGSRGDDDYRASPVGGYPPPPPDRRLPPGARPLPPHATSPPPFAIRPPYPGDRRSPPPFDHRVSPKYNRAPPPHDGRDRQHRHQSHV</sequence>
<feature type="compositionally biased region" description="Acidic residues" evidence="3">
    <location>
        <begin position="154"/>
        <end position="181"/>
    </location>
</feature>
<feature type="compositionally biased region" description="Basic and acidic residues" evidence="3">
    <location>
        <begin position="759"/>
        <end position="791"/>
    </location>
</feature>
<feature type="compositionally biased region" description="Basic and acidic residues" evidence="3">
    <location>
        <begin position="16"/>
        <end position="37"/>
    </location>
</feature>
<name>A0ABY7FJQ7_MYAAR</name>
<feature type="compositionally biased region" description="Basic and acidic residues" evidence="3">
    <location>
        <begin position="220"/>
        <end position="241"/>
    </location>
</feature>
<feature type="compositionally biased region" description="Acidic residues" evidence="3">
    <location>
        <begin position="737"/>
        <end position="753"/>
    </location>
</feature>
<feature type="coiled-coil region" evidence="2">
    <location>
        <begin position="877"/>
        <end position="904"/>
    </location>
</feature>
<accession>A0ABY7FJQ7</accession>
<feature type="region of interest" description="Disordered" evidence="3">
    <location>
        <begin position="1147"/>
        <end position="1177"/>
    </location>
</feature>
<protein>
    <submittedName>
        <fullName evidence="4">TGO1-like protein</fullName>
    </submittedName>
</protein>
<feature type="compositionally biased region" description="Acidic residues" evidence="3">
    <location>
        <begin position="109"/>
        <end position="133"/>
    </location>
</feature>
<evidence type="ECO:0000313" key="5">
    <source>
        <dbReference type="Proteomes" id="UP001164746"/>
    </source>
</evidence>
<dbReference type="EMBL" id="CP111022">
    <property type="protein sequence ID" value="WAR19481.1"/>
    <property type="molecule type" value="Genomic_DNA"/>
</dbReference>
<feature type="compositionally biased region" description="Low complexity" evidence="3">
    <location>
        <begin position="1148"/>
        <end position="1177"/>
    </location>
</feature>
<feature type="compositionally biased region" description="Basic and acidic residues" evidence="3">
    <location>
        <begin position="182"/>
        <end position="195"/>
    </location>
</feature>